<organism evidence="1 2">
    <name type="scientific">Kribbella soli</name>
    <dbReference type="NCBI Taxonomy" id="1124743"/>
    <lineage>
        <taxon>Bacteria</taxon>
        <taxon>Bacillati</taxon>
        <taxon>Actinomycetota</taxon>
        <taxon>Actinomycetes</taxon>
        <taxon>Propionibacteriales</taxon>
        <taxon>Kribbellaceae</taxon>
        <taxon>Kribbella</taxon>
    </lineage>
</organism>
<dbReference type="AlphaFoldDB" id="A0A4R0HBP6"/>
<sequence>MHLDILNHGYRPGTKLMFALIRLFSGQPLPDAAKLTFYRSDFYGNPAKEFTHEALRGPSDWSVGDRELMAAYVSKLNQSAFCVGAHTATASLAYQDGPRVAAVLDDLESASIDEPLRATLRMLGKLIRDGHVDADDLREVLAAGVSPQQVKDALAVCTAFNTTSRLADAFGFELLTPKGYEAGAKYLLKRGYR</sequence>
<dbReference type="EMBL" id="SJJZ01000002">
    <property type="protein sequence ID" value="TCC07901.1"/>
    <property type="molecule type" value="Genomic_DNA"/>
</dbReference>
<dbReference type="Proteomes" id="UP000292346">
    <property type="component" value="Unassembled WGS sequence"/>
</dbReference>
<dbReference type="OrthoDB" id="5521565at2"/>
<evidence type="ECO:0000313" key="2">
    <source>
        <dbReference type="Proteomes" id="UP000292346"/>
    </source>
</evidence>
<reference evidence="1 2" key="1">
    <citation type="submission" date="2019-02" db="EMBL/GenBank/DDBJ databases">
        <title>Kribbella capetownensis sp. nov. and Kribbella speibonae sp. nov., isolated from soil.</title>
        <authorList>
            <person name="Curtis S.M."/>
            <person name="Norton I."/>
            <person name="Everest G.J."/>
            <person name="Meyers P.R."/>
        </authorList>
    </citation>
    <scope>NUCLEOTIDE SEQUENCE [LARGE SCALE GENOMIC DNA]</scope>
    <source>
        <strain evidence="1 2">KCTC 29219</strain>
    </source>
</reference>
<dbReference type="RefSeq" id="WP_131338818.1">
    <property type="nucleotide sequence ID" value="NZ_SJJZ01000002.1"/>
</dbReference>
<proteinExistence type="predicted"/>
<dbReference type="PANTHER" id="PTHR35446">
    <property type="entry name" value="SI:CH211-175M2.5"/>
    <property type="match status" value="1"/>
</dbReference>
<evidence type="ECO:0000313" key="1">
    <source>
        <dbReference type="EMBL" id="TCC07901.1"/>
    </source>
</evidence>
<dbReference type="InterPro" id="IPR029032">
    <property type="entry name" value="AhpD-like"/>
</dbReference>
<gene>
    <name evidence="1" type="ORF">E0H45_18345</name>
</gene>
<protein>
    <submittedName>
        <fullName evidence="1">Carboxymuconolactone decarboxylase family protein</fullName>
    </submittedName>
</protein>
<comment type="caution">
    <text evidence="1">The sequence shown here is derived from an EMBL/GenBank/DDBJ whole genome shotgun (WGS) entry which is preliminary data.</text>
</comment>
<accession>A0A4R0HBP6</accession>
<dbReference type="PANTHER" id="PTHR35446:SF2">
    <property type="entry name" value="CARBOXYMUCONOLACTONE DECARBOXYLASE-LIKE DOMAIN-CONTAINING PROTEIN"/>
    <property type="match status" value="1"/>
</dbReference>
<dbReference type="SUPFAM" id="SSF69118">
    <property type="entry name" value="AhpD-like"/>
    <property type="match status" value="1"/>
</dbReference>
<dbReference type="Gene3D" id="1.20.1290.10">
    <property type="entry name" value="AhpD-like"/>
    <property type="match status" value="1"/>
</dbReference>
<name>A0A4R0HBP6_9ACTN</name>
<keyword evidence="2" id="KW-1185">Reference proteome</keyword>